<dbReference type="PANTHER" id="PTHR10535">
    <property type="entry name" value="DNA-DIRECTED RNA POLYMERASES I, II, AND III SUBUNIT RPABC1"/>
    <property type="match status" value="1"/>
</dbReference>
<dbReference type="GO" id="GO:0006366">
    <property type="term" value="P:transcription by RNA polymerase II"/>
    <property type="evidence" value="ECO:0007669"/>
    <property type="project" value="TreeGrafter"/>
</dbReference>
<evidence type="ECO:0000259" key="2">
    <source>
        <dbReference type="Pfam" id="PF01191"/>
    </source>
</evidence>
<dbReference type="HAMAP" id="MF_00025">
    <property type="entry name" value="RNApol_Rpo5_RPB5"/>
    <property type="match status" value="1"/>
</dbReference>
<dbReference type="SUPFAM" id="SSF55287">
    <property type="entry name" value="RPB5-like RNA polymerase subunit"/>
    <property type="match status" value="1"/>
</dbReference>
<dbReference type="InterPro" id="IPR035913">
    <property type="entry name" value="RPB5-like_sf"/>
</dbReference>
<dbReference type="PANTHER" id="PTHR10535:SF0">
    <property type="entry name" value="DNA-DIRECTED RNA POLYMERASES I, II, AND III SUBUNIT RPABC1"/>
    <property type="match status" value="1"/>
</dbReference>
<dbReference type="Pfam" id="PF01191">
    <property type="entry name" value="RNA_pol_Rpb5_C"/>
    <property type="match status" value="1"/>
</dbReference>
<accession>A0A3G4ZY36</accession>
<gene>
    <name evidence="3" type="ORF">Faunusvirus61_2</name>
</gene>
<keyword evidence="1" id="KW-0804">Transcription</keyword>
<dbReference type="GO" id="GO:0006362">
    <property type="term" value="P:transcription elongation by RNA polymerase I"/>
    <property type="evidence" value="ECO:0007669"/>
    <property type="project" value="TreeGrafter"/>
</dbReference>
<name>A0A3G4ZY36_9VIRU</name>
<dbReference type="InterPro" id="IPR014381">
    <property type="entry name" value="Arch_Rpo5/euc_Rpb5"/>
</dbReference>
<dbReference type="GO" id="GO:0003899">
    <property type="term" value="F:DNA-directed RNA polymerase activity"/>
    <property type="evidence" value="ECO:0007669"/>
    <property type="project" value="InterPro"/>
</dbReference>
<protein>
    <recommendedName>
        <fullName evidence="2">RNA polymerase subunit H/Rpb5 C-terminal domain-containing protein</fullName>
    </recommendedName>
</protein>
<organism evidence="3">
    <name type="scientific">Faunusvirus sp</name>
    <dbReference type="NCBI Taxonomy" id="2487766"/>
    <lineage>
        <taxon>Viruses</taxon>
        <taxon>Varidnaviria</taxon>
        <taxon>Bamfordvirae</taxon>
        <taxon>Nucleocytoviricota</taxon>
        <taxon>Megaviricetes</taxon>
        <taxon>Imitervirales</taxon>
        <taxon>Mimiviridae</taxon>
    </lineage>
</organism>
<feature type="domain" description="RNA polymerase subunit H/Rpb5 C-terminal" evidence="2">
    <location>
        <begin position="132"/>
        <end position="204"/>
    </location>
</feature>
<dbReference type="GO" id="GO:0042797">
    <property type="term" value="P:tRNA transcription by RNA polymerase III"/>
    <property type="evidence" value="ECO:0007669"/>
    <property type="project" value="TreeGrafter"/>
</dbReference>
<reference evidence="3" key="1">
    <citation type="submission" date="2018-10" db="EMBL/GenBank/DDBJ databases">
        <title>Hidden diversity of soil giant viruses.</title>
        <authorList>
            <person name="Schulz F."/>
            <person name="Alteio L."/>
            <person name="Goudeau D."/>
            <person name="Ryan E.M."/>
            <person name="Malmstrom R.R."/>
            <person name="Blanchard J."/>
            <person name="Woyke T."/>
        </authorList>
    </citation>
    <scope>NUCLEOTIDE SEQUENCE</scope>
    <source>
        <strain evidence="3">FNV1</strain>
    </source>
</reference>
<dbReference type="Gene3D" id="3.90.940.20">
    <property type="entry name" value="RPB5-like RNA polymerase subunit"/>
    <property type="match status" value="1"/>
</dbReference>
<dbReference type="EMBL" id="MK072192">
    <property type="protein sequence ID" value="AYV79835.1"/>
    <property type="molecule type" value="Genomic_DNA"/>
</dbReference>
<dbReference type="InterPro" id="IPR000783">
    <property type="entry name" value="RNA_pol_subH/Rpb5_C"/>
</dbReference>
<sequence length="209" mass="24324">MSNKLVNLEITEEKKNKTILKNVILMLINRNVLANKNSDHYMDAIMKTNPSFQGNDLEFDIKSDVIDKLYKIKYIYVTLSTIRKTPYEEMMMSSKHANKIIILPGPKVVAKIIKQFKEYSNTELFYDHNLMINLIDHHIVPKHTVLNDAERAEVLEAYKITKKMMPKIFTKDPVAKYYNLKRDDIVKIERPSPTSGISVTYKTVVARDE</sequence>
<dbReference type="GO" id="GO:0003677">
    <property type="term" value="F:DNA binding"/>
    <property type="evidence" value="ECO:0007669"/>
    <property type="project" value="InterPro"/>
</dbReference>
<evidence type="ECO:0000256" key="1">
    <source>
        <dbReference type="ARBA" id="ARBA00023163"/>
    </source>
</evidence>
<proteinExistence type="inferred from homology"/>
<evidence type="ECO:0000313" key="3">
    <source>
        <dbReference type="EMBL" id="AYV79835.1"/>
    </source>
</evidence>